<dbReference type="Proteomes" id="UP000026961">
    <property type="component" value="Chromosome 12"/>
</dbReference>
<keyword evidence="2" id="KW-1185">Reference proteome</keyword>
<name>A0A0E0BNT6_9ORYZ</name>
<accession>A0A0E0BNT6</accession>
<reference evidence="1" key="2">
    <citation type="submission" date="2018-05" db="EMBL/GenBank/DDBJ databases">
        <title>OgluRS3 (Oryza glumaepatula Reference Sequence Version 3).</title>
        <authorList>
            <person name="Zhang J."/>
            <person name="Kudrna D."/>
            <person name="Lee S."/>
            <person name="Talag J."/>
            <person name="Welchert J."/>
            <person name="Wing R.A."/>
        </authorList>
    </citation>
    <scope>NUCLEOTIDE SEQUENCE [LARGE SCALE GENOMIC DNA]</scope>
</reference>
<dbReference type="EnsemblPlants" id="OGLUM12G03170.1">
    <property type="protein sequence ID" value="OGLUM12G03170.1"/>
    <property type="gene ID" value="OGLUM12G03170"/>
</dbReference>
<proteinExistence type="predicted"/>
<sequence length="107" mass="11723">MTKQQEHEEFLERFVQQTLHWLGSKYLQVITASTDPIIDVTHGIAKYPINSIAIFPLLGSLKQRAGGFGDQRKPAHSGSPLPGCTMLLRTGLNRPTFTSAMGCTPGN</sequence>
<organism evidence="1">
    <name type="scientific">Oryza glumipatula</name>
    <dbReference type="NCBI Taxonomy" id="40148"/>
    <lineage>
        <taxon>Eukaryota</taxon>
        <taxon>Viridiplantae</taxon>
        <taxon>Streptophyta</taxon>
        <taxon>Embryophyta</taxon>
        <taxon>Tracheophyta</taxon>
        <taxon>Spermatophyta</taxon>
        <taxon>Magnoliopsida</taxon>
        <taxon>Liliopsida</taxon>
        <taxon>Poales</taxon>
        <taxon>Poaceae</taxon>
        <taxon>BOP clade</taxon>
        <taxon>Oryzoideae</taxon>
        <taxon>Oryzeae</taxon>
        <taxon>Oryzinae</taxon>
        <taxon>Oryza</taxon>
    </lineage>
</organism>
<protein>
    <submittedName>
        <fullName evidence="1">Uncharacterized protein</fullName>
    </submittedName>
</protein>
<dbReference type="HOGENOM" id="CLU_2214039_0_0_1"/>
<evidence type="ECO:0000313" key="2">
    <source>
        <dbReference type="Proteomes" id="UP000026961"/>
    </source>
</evidence>
<reference evidence="1" key="1">
    <citation type="submission" date="2015-04" db="UniProtKB">
        <authorList>
            <consortium name="EnsemblPlants"/>
        </authorList>
    </citation>
    <scope>IDENTIFICATION</scope>
</reference>
<dbReference type="Gramene" id="OGLUM12G03170.1">
    <property type="protein sequence ID" value="OGLUM12G03170.1"/>
    <property type="gene ID" value="OGLUM12G03170"/>
</dbReference>
<evidence type="ECO:0000313" key="1">
    <source>
        <dbReference type="EnsemblPlants" id="OGLUM12G03170.1"/>
    </source>
</evidence>
<dbReference type="AlphaFoldDB" id="A0A0E0BNT6"/>